<feature type="domain" description="ABC transporter" evidence="2">
    <location>
        <begin position="39"/>
        <end position="196"/>
    </location>
</feature>
<accession>A0A0L7LT42</accession>
<keyword evidence="3" id="KW-0547">Nucleotide-binding</keyword>
<comment type="caution">
    <text evidence="3">The sequence shown here is derived from an EMBL/GenBank/DDBJ whole genome shotgun (WGS) entry which is preliminary data.</text>
</comment>
<dbReference type="AlphaFoldDB" id="A0A0L7LT42"/>
<dbReference type="GO" id="GO:0005319">
    <property type="term" value="F:lipid transporter activity"/>
    <property type="evidence" value="ECO:0007669"/>
    <property type="project" value="TreeGrafter"/>
</dbReference>
<dbReference type="GO" id="GO:0016020">
    <property type="term" value="C:membrane"/>
    <property type="evidence" value="ECO:0007669"/>
    <property type="project" value="InterPro"/>
</dbReference>
<evidence type="ECO:0000313" key="3">
    <source>
        <dbReference type="EMBL" id="KOB78401.1"/>
    </source>
</evidence>
<dbReference type="GO" id="GO:0005524">
    <property type="term" value="F:ATP binding"/>
    <property type="evidence" value="ECO:0007669"/>
    <property type="project" value="UniProtKB-KW"/>
</dbReference>
<name>A0A0L7LT42_OPEBR</name>
<dbReference type="PROSITE" id="PS50893">
    <property type="entry name" value="ABC_TRANSPORTER_2"/>
    <property type="match status" value="1"/>
</dbReference>
<dbReference type="GO" id="GO:0016887">
    <property type="term" value="F:ATP hydrolysis activity"/>
    <property type="evidence" value="ECO:0007669"/>
    <property type="project" value="InterPro"/>
</dbReference>
<keyword evidence="1" id="KW-0812">Transmembrane</keyword>
<dbReference type="InterPro" id="IPR026082">
    <property type="entry name" value="ABCA"/>
</dbReference>
<dbReference type="EMBL" id="JTDY01000183">
    <property type="protein sequence ID" value="KOB78401.1"/>
    <property type="molecule type" value="Genomic_DNA"/>
</dbReference>
<keyword evidence="1" id="KW-0472">Membrane</keyword>
<dbReference type="Proteomes" id="UP000037510">
    <property type="component" value="Unassembled WGS sequence"/>
</dbReference>
<feature type="transmembrane region" description="Helical" evidence="1">
    <location>
        <begin position="6"/>
        <end position="24"/>
    </location>
</feature>
<evidence type="ECO:0000313" key="4">
    <source>
        <dbReference type="Proteomes" id="UP000037510"/>
    </source>
</evidence>
<proteinExistence type="predicted"/>
<dbReference type="STRING" id="104452.A0A0L7LT42"/>
<dbReference type="Pfam" id="PF00005">
    <property type="entry name" value="ABC_tran"/>
    <property type="match status" value="1"/>
</dbReference>
<dbReference type="GO" id="GO:0140359">
    <property type="term" value="F:ABC-type transporter activity"/>
    <property type="evidence" value="ECO:0007669"/>
    <property type="project" value="InterPro"/>
</dbReference>
<dbReference type="Gene3D" id="3.40.50.300">
    <property type="entry name" value="P-loop containing nucleotide triphosphate hydrolases"/>
    <property type="match status" value="1"/>
</dbReference>
<sequence length="196" mass="20787">MRSIYIAYLVSFMAFVLFLSLEAVMSSHLKLLMNDKAGVSIVNVCKTYSAGGRRAKVALDNVSVELHKGQITTLLGHNGAGKTTLTNILTGMLRPSSGHVVLRGGAGRVGACPQHDVLVECLTPREHITLYAQFSTGLTKQLMLSVLSLGAVSSEQVSRLSGGTRRRVCVALAFVAKPALVALDEPTAGVDPAARR</sequence>
<keyword evidence="1" id="KW-1133">Transmembrane helix</keyword>
<protein>
    <submittedName>
        <fullName evidence="3">Putative ATP-binding cassette</fullName>
    </submittedName>
</protein>
<evidence type="ECO:0000259" key="2">
    <source>
        <dbReference type="PROSITE" id="PS50893"/>
    </source>
</evidence>
<gene>
    <name evidence="3" type="ORF">OBRU01_02417</name>
</gene>
<dbReference type="InterPro" id="IPR003439">
    <property type="entry name" value="ABC_transporter-like_ATP-bd"/>
</dbReference>
<dbReference type="InterPro" id="IPR027417">
    <property type="entry name" value="P-loop_NTPase"/>
</dbReference>
<keyword evidence="3" id="KW-0067">ATP-binding</keyword>
<dbReference type="PANTHER" id="PTHR19229">
    <property type="entry name" value="ATP-BINDING CASSETTE TRANSPORTER SUBFAMILY A ABCA"/>
    <property type="match status" value="1"/>
</dbReference>
<dbReference type="SUPFAM" id="SSF52540">
    <property type="entry name" value="P-loop containing nucleoside triphosphate hydrolases"/>
    <property type="match status" value="1"/>
</dbReference>
<reference evidence="3 4" key="1">
    <citation type="journal article" date="2015" name="Genome Biol. Evol.">
        <title>The genome of winter moth (Operophtera brumata) provides a genomic perspective on sexual dimorphism and phenology.</title>
        <authorList>
            <person name="Derks M.F."/>
            <person name="Smit S."/>
            <person name="Salis L."/>
            <person name="Schijlen E."/>
            <person name="Bossers A."/>
            <person name="Mateman C."/>
            <person name="Pijl A.S."/>
            <person name="de Ridder D."/>
            <person name="Groenen M.A."/>
            <person name="Visser M.E."/>
            <person name="Megens H.J."/>
        </authorList>
    </citation>
    <scope>NUCLEOTIDE SEQUENCE [LARGE SCALE GENOMIC DNA]</scope>
    <source>
        <strain evidence="3">WM2013NL</strain>
        <tissue evidence="3">Head and thorax</tissue>
    </source>
</reference>
<keyword evidence="4" id="KW-1185">Reference proteome</keyword>
<evidence type="ECO:0000256" key="1">
    <source>
        <dbReference type="SAM" id="Phobius"/>
    </source>
</evidence>
<organism evidence="3 4">
    <name type="scientific">Operophtera brumata</name>
    <name type="common">Winter moth</name>
    <name type="synonym">Phalaena brumata</name>
    <dbReference type="NCBI Taxonomy" id="104452"/>
    <lineage>
        <taxon>Eukaryota</taxon>
        <taxon>Metazoa</taxon>
        <taxon>Ecdysozoa</taxon>
        <taxon>Arthropoda</taxon>
        <taxon>Hexapoda</taxon>
        <taxon>Insecta</taxon>
        <taxon>Pterygota</taxon>
        <taxon>Neoptera</taxon>
        <taxon>Endopterygota</taxon>
        <taxon>Lepidoptera</taxon>
        <taxon>Glossata</taxon>
        <taxon>Ditrysia</taxon>
        <taxon>Geometroidea</taxon>
        <taxon>Geometridae</taxon>
        <taxon>Larentiinae</taxon>
        <taxon>Operophtera</taxon>
    </lineage>
</organism>